<protein>
    <recommendedName>
        <fullName evidence="4">Efflux pump antibiotic resistance protein</fullName>
    </recommendedName>
</protein>
<keyword evidence="1" id="KW-1133">Transmembrane helix</keyword>
<keyword evidence="3" id="KW-1185">Reference proteome</keyword>
<proteinExistence type="predicted"/>
<evidence type="ECO:0000313" key="2">
    <source>
        <dbReference type="EMBL" id="KAJ5526476.1"/>
    </source>
</evidence>
<gene>
    <name evidence="2" type="ORF">N7494_013126</name>
</gene>
<keyword evidence="1" id="KW-0472">Membrane</keyword>
<reference evidence="2 3" key="1">
    <citation type="journal article" date="2023" name="IMA Fungus">
        <title>Comparative genomic study of the Penicillium genus elucidates a diverse pangenome and 15 lateral gene transfer events.</title>
        <authorList>
            <person name="Petersen C."/>
            <person name="Sorensen T."/>
            <person name="Nielsen M.R."/>
            <person name="Sondergaard T.E."/>
            <person name="Sorensen J.L."/>
            <person name="Fitzpatrick D.A."/>
            <person name="Frisvad J.C."/>
            <person name="Nielsen K.L."/>
        </authorList>
    </citation>
    <scope>NUCLEOTIDE SEQUENCE [LARGE SCALE GENOMIC DNA]</scope>
    <source>
        <strain evidence="2 3">IBT 35679</strain>
    </source>
</reference>
<dbReference type="SUPFAM" id="SSF52540">
    <property type="entry name" value="P-loop containing nucleoside triphosphate hydrolases"/>
    <property type="match status" value="1"/>
</dbReference>
<name>A0AAD6GAP9_9EURO</name>
<dbReference type="Gene3D" id="3.40.50.300">
    <property type="entry name" value="P-loop containing nucleotide triphosphate hydrolases"/>
    <property type="match status" value="1"/>
</dbReference>
<evidence type="ECO:0008006" key="4">
    <source>
        <dbReference type="Google" id="ProtNLM"/>
    </source>
</evidence>
<evidence type="ECO:0000256" key="1">
    <source>
        <dbReference type="SAM" id="Phobius"/>
    </source>
</evidence>
<dbReference type="Pfam" id="PF17784">
    <property type="entry name" value="Sulfotransfer_4"/>
    <property type="match status" value="1"/>
</dbReference>
<dbReference type="InterPro" id="IPR027417">
    <property type="entry name" value="P-loop_NTPase"/>
</dbReference>
<dbReference type="PANTHER" id="PTHR36978">
    <property type="entry name" value="P-LOOP CONTAINING NUCLEOTIDE TRIPHOSPHATE HYDROLASE"/>
    <property type="match status" value="1"/>
</dbReference>
<evidence type="ECO:0000313" key="3">
    <source>
        <dbReference type="Proteomes" id="UP001220324"/>
    </source>
</evidence>
<comment type="caution">
    <text evidence="2">The sequence shown here is derived from an EMBL/GenBank/DDBJ whole genome shotgun (WGS) entry which is preliminary data.</text>
</comment>
<sequence>MLAFYTIHGPRFGDIEMWQEGIGRKFFNAPGPKFGRAEFDQLLHDYGAVSSDTPVVAFSDDLIEAYPEAKVVLTERDIDEWYESWMNSVIKNTFDPFMTIVYTIDRWFTHPLGKIHKSSFHGWLGIANAEDAKRLSKQRYREHYALVRHLTPPDRLLEFKITDGWEPLCQFLGKPVPNVPFPFENERKWLDEKVQIVLQRGLKRLVWKMSVLLVVPLVTAGLIYKAARCA</sequence>
<accession>A0AAD6GAP9</accession>
<dbReference type="Proteomes" id="UP001220324">
    <property type="component" value="Unassembled WGS sequence"/>
</dbReference>
<dbReference type="EMBL" id="JAQIZZ010000008">
    <property type="protein sequence ID" value="KAJ5526476.1"/>
    <property type="molecule type" value="Genomic_DNA"/>
</dbReference>
<dbReference type="AlphaFoldDB" id="A0AAD6GAP9"/>
<dbReference type="PANTHER" id="PTHR36978:SF4">
    <property type="entry name" value="P-LOOP CONTAINING NUCLEOSIDE TRIPHOSPHATE HYDROLASE PROTEIN"/>
    <property type="match status" value="1"/>
</dbReference>
<organism evidence="2 3">
    <name type="scientific">Penicillium frequentans</name>
    <dbReference type="NCBI Taxonomy" id="3151616"/>
    <lineage>
        <taxon>Eukaryota</taxon>
        <taxon>Fungi</taxon>
        <taxon>Dikarya</taxon>
        <taxon>Ascomycota</taxon>
        <taxon>Pezizomycotina</taxon>
        <taxon>Eurotiomycetes</taxon>
        <taxon>Eurotiomycetidae</taxon>
        <taxon>Eurotiales</taxon>
        <taxon>Aspergillaceae</taxon>
        <taxon>Penicillium</taxon>
    </lineage>
</organism>
<keyword evidence="1" id="KW-0812">Transmembrane</keyword>
<dbReference type="InterPro" id="IPR040632">
    <property type="entry name" value="Sulfotransfer_4"/>
</dbReference>
<feature type="transmembrane region" description="Helical" evidence="1">
    <location>
        <begin position="205"/>
        <end position="224"/>
    </location>
</feature>